<gene>
    <name evidence="1" type="ORF">SK128_010846</name>
</gene>
<name>A0AAN8ZWE5_HALRR</name>
<evidence type="ECO:0000313" key="2">
    <source>
        <dbReference type="Proteomes" id="UP001381693"/>
    </source>
</evidence>
<accession>A0AAN8ZWE5</accession>
<dbReference type="SUPFAM" id="SSF49785">
    <property type="entry name" value="Galactose-binding domain-like"/>
    <property type="match status" value="1"/>
</dbReference>
<dbReference type="EMBL" id="JAXCGZ010015123">
    <property type="protein sequence ID" value="KAK7071181.1"/>
    <property type="molecule type" value="Genomic_DNA"/>
</dbReference>
<evidence type="ECO:0000313" key="1">
    <source>
        <dbReference type="EMBL" id="KAK7071181.1"/>
    </source>
</evidence>
<comment type="caution">
    <text evidence="1">The sequence shown here is derived from an EMBL/GenBank/DDBJ whole genome shotgun (WGS) entry which is preliminary data.</text>
</comment>
<keyword evidence="2" id="KW-1185">Reference proteome</keyword>
<dbReference type="AlphaFoldDB" id="A0AAN8ZWE5"/>
<dbReference type="Gene3D" id="2.60.120.260">
    <property type="entry name" value="Galactose-binding domain-like"/>
    <property type="match status" value="1"/>
</dbReference>
<dbReference type="InterPro" id="IPR008979">
    <property type="entry name" value="Galactose-bd-like_sf"/>
</dbReference>
<dbReference type="Proteomes" id="UP001381693">
    <property type="component" value="Unassembled WGS sequence"/>
</dbReference>
<sequence length="215" mass="23840">VQPQFPSTSSYKLLESLSLSLGKVGCASTCIRNPRCLTFCITSTTCVLYEIPVRSAYSGPGYFGQSVSYTYTKCYSLTASPEEFLSTATPQSSSIFPSSLPNSQYFPLNGYSDGYDIMAMFNSGYEFNPWWSAELPIAKEIFYVFIHGQYLKNIEIRFGMDSNYALNPLIYSNDLTNNDDIIHVSQFPPVTGKLLSIQKLNAADGYLQLGVVAAF</sequence>
<protein>
    <recommendedName>
        <fullName evidence="3">Apple domain-containing protein</fullName>
    </recommendedName>
</protein>
<organism evidence="1 2">
    <name type="scientific">Halocaridina rubra</name>
    <name type="common">Hawaiian red shrimp</name>
    <dbReference type="NCBI Taxonomy" id="373956"/>
    <lineage>
        <taxon>Eukaryota</taxon>
        <taxon>Metazoa</taxon>
        <taxon>Ecdysozoa</taxon>
        <taxon>Arthropoda</taxon>
        <taxon>Crustacea</taxon>
        <taxon>Multicrustacea</taxon>
        <taxon>Malacostraca</taxon>
        <taxon>Eumalacostraca</taxon>
        <taxon>Eucarida</taxon>
        <taxon>Decapoda</taxon>
        <taxon>Pleocyemata</taxon>
        <taxon>Caridea</taxon>
        <taxon>Atyoidea</taxon>
        <taxon>Atyidae</taxon>
        <taxon>Halocaridina</taxon>
    </lineage>
</organism>
<proteinExistence type="predicted"/>
<feature type="non-terminal residue" evidence="1">
    <location>
        <position position="1"/>
    </location>
</feature>
<reference evidence="1 2" key="1">
    <citation type="submission" date="2023-11" db="EMBL/GenBank/DDBJ databases">
        <title>Halocaridina rubra genome assembly.</title>
        <authorList>
            <person name="Smith C."/>
        </authorList>
    </citation>
    <scope>NUCLEOTIDE SEQUENCE [LARGE SCALE GENOMIC DNA]</scope>
    <source>
        <strain evidence="1">EP-1</strain>
        <tissue evidence="1">Whole</tissue>
    </source>
</reference>
<evidence type="ECO:0008006" key="3">
    <source>
        <dbReference type="Google" id="ProtNLM"/>
    </source>
</evidence>